<dbReference type="GO" id="GO:0016818">
    <property type="term" value="F:hydrolase activity, acting on acid anhydrides, in phosphorus-containing anhydrides"/>
    <property type="evidence" value="ECO:0007669"/>
    <property type="project" value="InterPro"/>
</dbReference>
<dbReference type="GO" id="GO:0005524">
    <property type="term" value="F:ATP binding"/>
    <property type="evidence" value="ECO:0007669"/>
    <property type="project" value="UniProtKB-KW"/>
</dbReference>
<evidence type="ECO:0000256" key="3">
    <source>
        <dbReference type="ARBA" id="ARBA00022741"/>
    </source>
</evidence>
<evidence type="ECO:0000256" key="13">
    <source>
        <dbReference type="SAM" id="Coils"/>
    </source>
</evidence>
<keyword evidence="11" id="KW-0234">DNA repair</keyword>
<evidence type="ECO:0000313" key="15">
    <source>
        <dbReference type="EMBL" id="UPM44082.1"/>
    </source>
</evidence>
<dbReference type="KEGG" id="haad:MW046_06625"/>
<dbReference type="Pfam" id="PF06733">
    <property type="entry name" value="DEAD_2"/>
    <property type="match status" value="1"/>
</dbReference>
<evidence type="ECO:0000313" key="16">
    <source>
        <dbReference type="Proteomes" id="UP000831768"/>
    </source>
</evidence>
<sequence length="702" mass="79363">METIDEALSDGQDVLFEGACGTGKTLAALAPALEYARTANKTVVITTNVHQQTRQFIEEARAIIRQEPIRAVVFRGKLDMCHIDVGYEECQALRDTTRELVESETDRDELAEAERELLDTATDSDAIAGRNAIMDELDALDDTIDELREQSTCEYYYNNLTAETEPFYEWLFEDVRTPDEIYEYAHEAGLCGYELLKEGVEGVDLVVCNYHHVLDPVIREQFFRWLGRDPDDVVVVFDEAHNIEDAAREHATQTLTEQTLQSGLSELEGVDDPRSTPAENVIEAFQDALVSTYDDGLAFGEREAVGDDWYDLSITNDARRDELTLAFLDAYTGAGIHEDLDQAIELGTELDRSYEQSYKNGETKTRKECHVLPAATFIDDWLQDSDEEGMYPVVSVRRDQANETVYGRAELYTCLPRRITQPLFEELHASVLMSATLRPFDVLASVLGLDPEESMQMAYGPQFPEERRRTYAVNTPALFARRRDEQELQARVTGVLEDAIRFTPGNVLCFFPSYREAQRYHDRLVDDIDATFYLDSAGTSVERQKEAFTADGNGVLLTSLWGTLTEGVSFDGTDARTVVVVGVPYPRLDDRMNAVESAYADAFDGTRNDPGWEYAVEIPTVRKTRQAVGRVVRSPEDFGARLLVDERYTTKAKRELQQYSVVETFPPEERAETIDIEPKKLKFALLNFYTDMNAWAGQPPTP</sequence>
<protein>
    <submittedName>
        <fullName evidence="15">ATP-dependent DNA helicase</fullName>
    </submittedName>
</protein>
<dbReference type="Proteomes" id="UP000831768">
    <property type="component" value="Chromosome"/>
</dbReference>
<keyword evidence="3" id="KW-0547">Nucleotide-binding</keyword>
<evidence type="ECO:0000256" key="11">
    <source>
        <dbReference type="ARBA" id="ARBA00023204"/>
    </source>
</evidence>
<keyword evidence="2" id="KW-0479">Metal-binding</keyword>
<dbReference type="AlphaFoldDB" id="A0A8U0A4R4"/>
<keyword evidence="6 15" id="KW-0347">Helicase</keyword>
<evidence type="ECO:0000256" key="6">
    <source>
        <dbReference type="ARBA" id="ARBA00022806"/>
    </source>
</evidence>
<keyword evidence="12" id="KW-0413">Isomerase</keyword>
<dbReference type="InterPro" id="IPR010614">
    <property type="entry name" value="RAD3-like_helicase_DEAD"/>
</dbReference>
<dbReference type="InterPro" id="IPR042493">
    <property type="entry name" value="XPD_DNA_FeS"/>
</dbReference>
<dbReference type="PANTHER" id="PTHR11472:SF34">
    <property type="entry name" value="REGULATOR OF TELOMERE ELONGATION HELICASE 1"/>
    <property type="match status" value="1"/>
</dbReference>
<evidence type="ECO:0000256" key="7">
    <source>
        <dbReference type="ARBA" id="ARBA00022840"/>
    </source>
</evidence>
<keyword evidence="8" id="KW-0408">Iron</keyword>
<keyword evidence="1" id="KW-0004">4Fe-4S</keyword>
<evidence type="ECO:0000256" key="10">
    <source>
        <dbReference type="ARBA" id="ARBA00023125"/>
    </source>
</evidence>
<accession>A0A8U0A4R4</accession>
<dbReference type="GO" id="GO:0003678">
    <property type="term" value="F:DNA helicase activity"/>
    <property type="evidence" value="ECO:0007669"/>
    <property type="project" value="InterPro"/>
</dbReference>
<dbReference type="GO" id="GO:0051539">
    <property type="term" value="F:4 iron, 4 sulfur cluster binding"/>
    <property type="evidence" value="ECO:0007669"/>
    <property type="project" value="UniProtKB-KW"/>
</dbReference>
<keyword evidence="10" id="KW-0238">DNA-binding</keyword>
<organism evidence="15 16">
    <name type="scientific">Halocatena salina</name>
    <dbReference type="NCBI Taxonomy" id="2934340"/>
    <lineage>
        <taxon>Archaea</taxon>
        <taxon>Methanobacteriati</taxon>
        <taxon>Methanobacteriota</taxon>
        <taxon>Stenosarchaea group</taxon>
        <taxon>Halobacteria</taxon>
        <taxon>Halobacteriales</taxon>
        <taxon>Natronomonadaceae</taxon>
        <taxon>Halocatena</taxon>
    </lineage>
</organism>
<dbReference type="SMART" id="SM00488">
    <property type="entry name" value="DEXDc2"/>
    <property type="match status" value="1"/>
</dbReference>
<dbReference type="GO" id="GO:0003677">
    <property type="term" value="F:DNA binding"/>
    <property type="evidence" value="ECO:0007669"/>
    <property type="project" value="UniProtKB-KW"/>
</dbReference>
<keyword evidence="16" id="KW-1185">Reference proteome</keyword>
<dbReference type="SMART" id="SM00487">
    <property type="entry name" value="DEXDc"/>
    <property type="match status" value="1"/>
</dbReference>
<evidence type="ECO:0000256" key="12">
    <source>
        <dbReference type="ARBA" id="ARBA00023235"/>
    </source>
</evidence>
<keyword evidence="5" id="KW-0378">Hydrolase</keyword>
<name>A0A8U0A4R4_9EURY</name>
<proteinExistence type="predicted"/>
<dbReference type="InterPro" id="IPR027417">
    <property type="entry name" value="P-loop_NTPase"/>
</dbReference>
<feature type="domain" description="Helicase ATP-binding" evidence="14">
    <location>
        <begin position="1"/>
        <end position="288"/>
    </location>
</feature>
<evidence type="ECO:0000256" key="2">
    <source>
        <dbReference type="ARBA" id="ARBA00022723"/>
    </source>
</evidence>
<evidence type="ECO:0000256" key="1">
    <source>
        <dbReference type="ARBA" id="ARBA00022485"/>
    </source>
</evidence>
<dbReference type="InterPro" id="IPR014013">
    <property type="entry name" value="Helic_SF1/SF2_ATP-bd_DinG/Rad3"/>
</dbReference>
<dbReference type="GO" id="GO:0006281">
    <property type="term" value="P:DNA repair"/>
    <property type="evidence" value="ECO:0007669"/>
    <property type="project" value="UniProtKB-KW"/>
</dbReference>
<dbReference type="Gene3D" id="1.10.30.20">
    <property type="entry name" value="Bacterial XPD DNA helicase, FeS cluster domain"/>
    <property type="match status" value="1"/>
</dbReference>
<dbReference type="InterPro" id="IPR014001">
    <property type="entry name" value="Helicase_ATP-bd"/>
</dbReference>
<dbReference type="InterPro" id="IPR006555">
    <property type="entry name" value="ATP-dep_Helicase_C"/>
</dbReference>
<gene>
    <name evidence="15" type="ORF">MW046_06625</name>
</gene>
<dbReference type="Pfam" id="PF13307">
    <property type="entry name" value="Helicase_C_2"/>
    <property type="match status" value="1"/>
</dbReference>
<dbReference type="GO" id="GO:0046872">
    <property type="term" value="F:metal ion binding"/>
    <property type="evidence" value="ECO:0007669"/>
    <property type="project" value="UniProtKB-KW"/>
</dbReference>
<evidence type="ECO:0000256" key="5">
    <source>
        <dbReference type="ARBA" id="ARBA00022801"/>
    </source>
</evidence>
<dbReference type="PANTHER" id="PTHR11472">
    <property type="entry name" value="DNA REPAIR DEAD HELICASE RAD3/XP-D SUBFAMILY MEMBER"/>
    <property type="match status" value="1"/>
</dbReference>
<dbReference type="EMBL" id="CP096019">
    <property type="protein sequence ID" value="UPM44082.1"/>
    <property type="molecule type" value="Genomic_DNA"/>
</dbReference>
<keyword evidence="7" id="KW-0067">ATP-binding</keyword>
<dbReference type="Gene3D" id="1.10.275.40">
    <property type="match status" value="1"/>
</dbReference>
<dbReference type="InterPro" id="IPR045028">
    <property type="entry name" value="DinG/Rad3-like"/>
</dbReference>
<dbReference type="InterPro" id="IPR006554">
    <property type="entry name" value="Helicase-like_DEXD_c2"/>
</dbReference>
<evidence type="ECO:0000256" key="8">
    <source>
        <dbReference type="ARBA" id="ARBA00023004"/>
    </source>
</evidence>
<dbReference type="SUPFAM" id="SSF52540">
    <property type="entry name" value="P-loop containing nucleoside triphosphate hydrolases"/>
    <property type="match status" value="1"/>
</dbReference>
<evidence type="ECO:0000259" key="14">
    <source>
        <dbReference type="PROSITE" id="PS51193"/>
    </source>
</evidence>
<evidence type="ECO:0000256" key="9">
    <source>
        <dbReference type="ARBA" id="ARBA00023014"/>
    </source>
</evidence>
<evidence type="ECO:0000256" key="4">
    <source>
        <dbReference type="ARBA" id="ARBA00022763"/>
    </source>
</evidence>
<feature type="coiled-coil region" evidence="13">
    <location>
        <begin position="93"/>
        <end position="150"/>
    </location>
</feature>
<dbReference type="Gene3D" id="3.40.50.300">
    <property type="entry name" value="P-loop containing nucleotide triphosphate hydrolases"/>
    <property type="match status" value="2"/>
</dbReference>
<keyword evidence="9" id="KW-0411">Iron-sulfur</keyword>
<keyword evidence="13" id="KW-0175">Coiled coil</keyword>
<reference evidence="15" key="1">
    <citation type="submission" date="2022-04" db="EMBL/GenBank/DDBJ databases">
        <title>Halocatena sp. nov., isolated from a salt lake.</title>
        <authorList>
            <person name="Cui H.-L."/>
        </authorList>
    </citation>
    <scope>NUCLEOTIDE SEQUENCE</scope>
    <source>
        <strain evidence="15">AD-1</strain>
    </source>
</reference>
<dbReference type="PROSITE" id="PS51193">
    <property type="entry name" value="HELICASE_ATP_BIND_2"/>
    <property type="match status" value="1"/>
</dbReference>
<dbReference type="SMART" id="SM00491">
    <property type="entry name" value="HELICc2"/>
    <property type="match status" value="1"/>
</dbReference>
<keyword evidence="4" id="KW-0227">DNA damage</keyword>